<dbReference type="EMBL" id="GBRH01219872">
    <property type="protein sequence ID" value="JAD78023.1"/>
    <property type="molecule type" value="Transcribed_RNA"/>
</dbReference>
<accession>A0A0A9CUB0</accession>
<proteinExistence type="predicted"/>
<evidence type="ECO:0000313" key="2">
    <source>
        <dbReference type="EMBL" id="JAD78023.1"/>
    </source>
</evidence>
<protein>
    <submittedName>
        <fullName evidence="2">Uncharacterized protein</fullName>
    </submittedName>
</protein>
<reference evidence="2" key="2">
    <citation type="journal article" date="2015" name="Data Brief">
        <title>Shoot transcriptome of the giant reed, Arundo donax.</title>
        <authorList>
            <person name="Barrero R.A."/>
            <person name="Guerrero F.D."/>
            <person name="Moolhuijzen P."/>
            <person name="Goolsby J.A."/>
            <person name="Tidwell J."/>
            <person name="Bellgard S.E."/>
            <person name="Bellgard M.I."/>
        </authorList>
    </citation>
    <scope>NUCLEOTIDE SEQUENCE</scope>
    <source>
        <tissue evidence="2">Shoot tissue taken approximately 20 cm above the soil surface</tissue>
    </source>
</reference>
<dbReference type="AlphaFoldDB" id="A0A0A9CUB0"/>
<evidence type="ECO:0000256" key="1">
    <source>
        <dbReference type="SAM" id="SignalP"/>
    </source>
</evidence>
<feature type="chain" id="PRO_5002060936" evidence="1">
    <location>
        <begin position="20"/>
        <end position="63"/>
    </location>
</feature>
<keyword evidence="1" id="KW-0732">Signal</keyword>
<reference evidence="2" key="1">
    <citation type="submission" date="2014-09" db="EMBL/GenBank/DDBJ databases">
        <authorList>
            <person name="Magalhaes I.L.F."/>
            <person name="Oliveira U."/>
            <person name="Santos F.R."/>
            <person name="Vidigal T.H.D.A."/>
            <person name="Brescovit A.D."/>
            <person name="Santos A.J."/>
        </authorList>
    </citation>
    <scope>NUCLEOTIDE SEQUENCE</scope>
    <source>
        <tissue evidence="2">Shoot tissue taken approximately 20 cm above the soil surface</tissue>
    </source>
</reference>
<name>A0A0A9CUB0_ARUDO</name>
<sequence length="63" mass="6789">MQSSMTCFLSAFDISLVSSASFWGAASVEIGLHLCTGDFLFLCFTALFDAPCAHSITNDDNLF</sequence>
<feature type="signal peptide" evidence="1">
    <location>
        <begin position="1"/>
        <end position="19"/>
    </location>
</feature>
<organism evidence="2">
    <name type="scientific">Arundo donax</name>
    <name type="common">Giant reed</name>
    <name type="synonym">Donax arundinaceus</name>
    <dbReference type="NCBI Taxonomy" id="35708"/>
    <lineage>
        <taxon>Eukaryota</taxon>
        <taxon>Viridiplantae</taxon>
        <taxon>Streptophyta</taxon>
        <taxon>Embryophyta</taxon>
        <taxon>Tracheophyta</taxon>
        <taxon>Spermatophyta</taxon>
        <taxon>Magnoliopsida</taxon>
        <taxon>Liliopsida</taxon>
        <taxon>Poales</taxon>
        <taxon>Poaceae</taxon>
        <taxon>PACMAD clade</taxon>
        <taxon>Arundinoideae</taxon>
        <taxon>Arundineae</taxon>
        <taxon>Arundo</taxon>
    </lineage>
</organism>